<dbReference type="Proteomes" id="UP000784294">
    <property type="component" value="Unassembled WGS sequence"/>
</dbReference>
<sequence length="75" mass="8403">MSVKQHDEKEYEEEYRCEPFVQGAQSHLTSFVAPACTITCCRPRVARPNRLHIGQPEMSLLLQGPLSWSSGSVAL</sequence>
<evidence type="ECO:0000313" key="1">
    <source>
        <dbReference type="EMBL" id="VEL28321.1"/>
    </source>
</evidence>
<evidence type="ECO:0000313" key="2">
    <source>
        <dbReference type="Proteomes" id="UP000784294"/>
    </source>
</evidence>
<protein>
    <submittedName>
        <fullName evidence="1">Uncharacterized protein</fullName>
    </submittedName>
</protein>
<comment type="caution">
    <text evidence="1">The sequence shown here is derived from an EMBL/GenBank/DDBJ whole genome shotgun (WGS) entry which is preliminary data.</text>
</comment>
<name>A0A3S5CQL8_9PLAT</name>
<organism evidence="1 2">
    <name type="scientific">Protopolystoma xenopodis</name>
    <dbReference type="NCBI Taxonomy" id="117903"/>
    <lineage>
        <taxon>Eukaryota</taxon>
        <taxon>Metazoa</taxon>
        <taxon>Spiralia</taxon>
        <taxon>Lophotrochozoa</taxon>
        <taxon>Platyhelminthes</taxon>
        <taxon>Monogenea</taxon>
        <taxon>Polyopisthocotylea</taxon>
        <taxon>Polystomatidea</taxon>
        <taxon>Polystomatidae</taxon>
        <taxon>Protopolystoma</taxon>
    </lineage>
</organism>
<keyword evidence="2" id="KW-1185">Reference proteome</keyword>
<dbReference type="AlphaFoldDB" id="A0A3S5CQL8"/>
<accession>A0A3S5CQL8</accession>
<gene>
    <name evidence="1" type="ORF">PXEA_LOCUS21761</name>
</gene>
<reference evidence="1" key="1">
    <citation type="submission" date="2018-11" db="EMBL/GenBank/DDBJ databases">
        <authorList>
            <consortium name="Pathogen Informatics"/>
        </authorList>
    </citation>
    <scope>NUCLEOTIDE SEQUENCE</scope>
</reference>
<proteinExistence type="predicted"/>
<dbReference type="EMBL" id="CAAALY010094124">
    <property type="protein sequence ID" value="VEL28321.1"/>
    <property type="molecule type" value="Genomic_DNA"/>
</dbReference>